<gene>
    <name evidence="1" type="ORF">JAAARDRAFT_77694</name>
</gene>
<keyword evidence="2" id="KW-1185">Reference proteome</keyword>
<reference evidence="2" key="1">
    <citation type="journal article" date="2014" name="Proc. Natl. Acad. Sci. U.S.A.">
        <title>Extensive sampling of basidiomycete genomes demonstrates inadequacy of the white-rot/brown-rot paradigm for wood decay fungi.</title>
        <authorList>
            <person name="Riley R."/>
            <person name="Salamov A.A."/>
            <person name="Brown D.W."/>
            <person name="Nagy L.G."/>
            <person name="Floudas D."/>
            <person name="Held B.W."/>
            <person name="Levasseur A."/>
            <person name="Lombard V."/>
            <person name="Morin E."/>
            <person name="Otillar R."/>
            <person name="Lindquist E.A."/>
            <person name="Sun H."/>
            <person name="LaButti K.M."/>
            <person name="Schmutz J."/>
            <person name="Jabbour D."/>
            <person name="Luo H."/>
            <person name="Baker S.E."/>
            <person name="Pisabarro A.G."/>
            <person name="Walton J.D."/>
            <person name="Blanchette R.A."/>
            <person name="Henrissat B."/>
            <person name="Martin F."/>
            <person name="Cullen D."/>
            <person name="Hibbett D.S."/>
            <person name="Grigoriev I.V."/>
        </authorList>
    </citation>
    <scope>NUCLEOTIDE SEQUENCE [LARGE SCALE GENOMIC DNA]</scope>
    <source>
        <strain evidence="2">MUCL 33604</strain>
    </source>
</reference>
<name>A0A067Q0H1_9AGAM</name>
<evidence type="ECO:0000313" key="2">
    <source>
        <dbReference type="Proteomes" id="UP000027265"/>
    </source>
</evidence>
<evidence type="ECO:0000313" key="1">
    <source>
        <dbReference type="EMBL" id="KDQ59655.1"/>
    </source>
</evidence>
<dbReference type="InParanoid" id="A0A067Q0H1"/>
<dbReference type="Proteomes" id="UP000027265">
    <property type="component" value="Unassembled WGS sequence"/>
</dbReference>
<accession>A0A067Q0H1</accession>
<sequence length="115" mass="13338">MNPEPTNSLYKDLKRKLWVCIVLGWEVTRLCEDLGWLSRWARERRVWTTQSPFTQLRLKNWSHFAEGEKAVLRLLQMTPTYKYAPLDEKLFGDGVLAMVCGLVWGRGIAIVIVTA</sequence>
<dbReference type="AlphaFoldDB" id="A0A067Q0H1"/>
<protein>
    <submittedName>
        <fullName evidence="1">Uncharacterized protein</fullName>
    </submittedName>
</protein>
<organism evidence="1 2">
    <name type="scientific">Jaapia argillacea MUCL 33604</name>
    <dbReference type="NCBI Taxonomy" id="933084"/>
    <lineage>
        <taxon>Eukaryota</taxon>
        <taxon>Fungi</taxon>
        <taxon>Dikarya</taxon>
        <taxon>Basidiomycota</taxon>
        <taxon>Agaricomycotina</taxon>
        <taxon>Agaricomycetes</taxon>
        <taxon>Agaricomycetidae</taxon>
        <taxon>Jaapiales</taxon>
        <taxon>Jaapiaceae</taxon>
        <taxon>Jaapia</taxon>
    </lineage>
</organism>
<proteinExistence type="predicted"/>
<dbReference type="HOGENOM" id="CLU_2109392_0_0_1"/>
<dbReference type="EMBL" id="KL197715">
    <property type="protein sequence ID" value="KDQ59655.1"/>
    <property type="molecule type" value="Genomic_DNA"/>
</dbReference>